<dbReference type="EMBL" id="DS028098">
    <property type="protein sequence ID" value="KMP08762.1"/>
    <property type="molecule type" value="Genomic_DNA"/>
</dbReference>
<proteinExistence type="predicted"/>
<accession>A0A0J7BF18</accession>
<protein>
    <submittedName>
        <fullName evidence="2">Uncharacterized protein</fullName>
    </submittedName>
</protein>
<evidence type="ECO:0000313" key="2">
    <source>
        <dbReference type="EMBL" id="KMP08762.1"/>
    </source>
</evidence>
<name>A0A0J7BF18_COCIT</name>
<reference evidence="3" key="1">
    <citation type="journal article" date="2010" name="Genome Res.">
        <title>Population genomic sequencing of Coccidioides fungi reveals recent hybridization and transposon control.</title>
        <authorList>
            <person name="Neafsey D.E."/>
            <person name="Barker B.M."/>
            <person name="Sharpton T.J."/>
            <person name="Stajich J.E."/>
            <person name="Park D.J."/>
            <person name="Whiston E."/>
            <person name="Hung C.-Y."/>
            <person name="McMahan C."/>
            <person name="White J."/>
            <person name="Sykes S."/>
            <person name="Heiman D."/>
            <person name="Young S."/>
            <person name="Zeng Q."/>
            <person name="Abouelleil A."/>
            <person name="Aftuck L."/>
            <person name="Bessette D."/>
            <person name="Brown A."/>
            <person name="FitzGerald M."/>
            <person name="Lui A."/>
            <person name="Macdonald J.P."/>
            <person name="Priest M."/>
            <person name="Orbach M.J."/>
            <person name="Galgiani J.N."/>
            <person name="Kirkland T.N."/>
            <person name="Cole G.T."/>
            <person name="Birren B.W."/>
            <person name="Henn M.R."/>
            <person name="Taylor J.W."/>
            <person name="Rounsley S.D."/>
        </authorList>
    </citation>
    <scope>NUCLEOTIDE SEQUENCE [LARGE SCALE GENOMIC DNA]</scope>
    <source>
        <strain evidence="3">RMSCC 2394</strain>
    </source>
</reference>
<gene>
    <name evidence="2" type="ORF">CIRG_08443</name>
</gene>
<evidence type="ECO:0000313" key="3">
    <source>
        <dbReference type="Proteomes" id="UP000054565"/>
    </source>
</evidence>
<feature type="region of interest" description="Disordered" evidence="1">
    <location>
        <begin position="76"/>
        <end position="99"/>
    </location>
</feature>
<dbReference type="AlphaFoldDB" id="A0A0J7BF18"/>
<dbReference type="Proteomes" id="UP000054565">
    <property type="component" value="Unassembled WGS sequence"/>
</dbReference>
<sequence length="99" mass="10888">MSKKKLIFTTITTWTTGTPSSSPLPTHFLAKPEHAHHVFQWKRHTLSDQSATRQSKCRPRTPCILVARDSSCDGCQGSAQNKLSTPKTTEVPGLCPAVK</sequence>
<evidence type="ECO:0000256" key="1">
    <source>
        <dbReference type="SAM" id="MobiDB-lite"/>
    </source>
</evidence>
<organism evidence="2 3">
    <name type="scientific">Coccidioides immitis RMSCC 2394</name>
    <dbReference type="NCBI Taxonomy" id="404692"/>
    <lineage>
        <taxon>Eukaryota</taxon>
        <taxon>Fungi</taxon>
        <taxon>Dikarya</taxon>
        <taxon>Ascomycota</taxon>
        <taxon>Pezizomycotina</taxon>
        <taxon>Eurotiomycetes</taxon>
        <taxon>Eurotiomycetidae</taxon>
        <taxon>Onygenales</taxon>
        <taxon>Onygenaceae</taxon>
        <taxon>Coccidioides</taxon>
    </lineage>
</organism>
<feature type="compositionally biased region" description="Polar residues" evidence="1">
    <location>
        <begin position="77"/>
        <end position="88"/>
    </location>
</feature>